<dbReference type="GO" id="GO:0003700">
    <property type="term" value="F:DNA-binding transcription factor activity"/>
    <property type="evidence" value="ECO:0007669"/>
    <property type="project" value="InterPro"/>
</dbReference>
<sequence>MPLYELYRLAREKLGKETTSTRAPDQCSSTKNDFFELVWENDQISSQGILRKLMKNNGMFSRVLQLDRSRALDVTKNNNMSNANQDVSYGEITYILSSSSDFSNAKVQKCDPPMNSNGSSSTIMNFSHFARPAAMVRANLQSIGLKSSLSSSRSDSMEMKNKGVVATSRIPPESIHIDSSGECLKEPTMQCQQVVEQSKVDVNTLQPKSVE</sequence>
<dbReference type="InterPro" id="IPR044273">
    <property type="entry name" value="PIF3-like"/>
</dbReference>
<organism evidence="1 2">
    <name type="scientific">Glycine soja</name>
    <name type="common">Wild soybean</name>
    <dbReference type="NCBI Taxonomy" id="3848"/>
    <lineage>
        <taxon>Eukaryota</taxon>
        <taxon>Viridiplantae</taxon>
        <taxon>Streptophyta</taxon>
        <taxon>Embryophyta</taxon>
        <taxon>Tracheophyta</taxon>
        <taxon>Spermatophyta</taxon>
        <taxon>Magnoliopsida</taxon>
        <taxon>eudicotyledons</taxon>
        <taxon>Gunneridae</taxon>
        <taxon>Pentapetalae</taxon>
        <taxon>rosids</taxon>
        <taxon>fabids</taxon>
        <taxon>Fabales</taxon>
        <taxon>Fabaceae</taxon>
        <taxon>Papilionoideae</taxon>
        <taxon>50 kb inversion clade</taxon>
        <taxon>NPAAA clade</taxon>
        <taxon>indigoferoid/millettioid clade</taxon>
        <taxon>Phaseoleae</taxon>
        <taxon>Glycine</taxon>
        <taxon>Glycine subgen. Soja</taxon>
    </lineage>
</organism>
<dbReference type="PANTHER" id="PTHR46807">
    <property type="entry name" value="TRANSCRIPTION FACTOR PIF3"/>
    <property type="match status" value="1"/>
</dbReference>
<name>A0A445G9C5_GLYSO</name>
<proteinExistence type="predicted"/>
<dbReference type="AlphaFoldDB" id="A0A445G9C5"/>
<protein>
    <submittedName>
        <fullName evidence="1">Uncharacterized protein</fullName>
    </submittedName>
</protein>
<dbReference type="Proteomes" id="UP000289340">
    <property type="component" value="Chromosome 17"/>
</dbReference>
<gene>
    <name evidence="1" type="ORF">D0Y65_046458</name>
</gene>
<accession>A0A445G9C5</accession>
<comment type="caution">
    <text evidence="1">The sequence shown here is derived from an EMBL/GenBank/DDBJ whole genome shotgun (WGS) entry which is preliminary data.</text>
</comment>
<evidence type="ECO:0000313" key="1">
    <source>
        <dbReference type="EMBL" id="RZB57803.1"/>
    </source>
</evidence>
<evidence type="ECO:0000313" key="2">
    <source>
        <dbReference type="Proteomes" id="UP000289340"/>
    </source>
</evidence>
<keyword evidence="2" id="KW-1185">Reference proteome</keyword>
<reference evidence="1 2" key="1">
    <citation type="submission" date="2018-09" db="EMBL/GenBank/DDBJ databases">
        <title>A high-quality reference genome of wild soybean provides a powerful tool to mine soybean genomes.</title>
        <authorList>
            <person name="Xie M."/>
            <person name="Chung C.Y.L."/>
            <person name="Li M.-W."/>
            <person name="Wong F.-L."/>
            <person name="Chan T.-F."/>
            <person name="Lam H.-M."/>
        </authorList>
    </citation>
    <scope>NUCLEOTIDE SEQUENCE [LARGE SCALE GENOMIC DNA]</scope>
    <source>
        <strain evidence="2">cv. W05</strain>
        <tissue evidence="1">Hypocotyl of etiolated seedlings</tissue>
    </source>
</reference>
<dbReference type="EMBL" id="QZWG01000017">
    <property type="protein sequence ID" value="RZB57803.1"/>
    <property type="molecule type" value="Genomic_DNA"/>
</dbReference>
<dbReference type="PANTHER" id="PTHR46807:SF1">
    <property type="entry name" value="TRANSCRIPTION FACTOR PIF3"/>
    <property type="match status" value="1"/>
</dbReference>